<dbReference type="Proteomes" id="UP000230233">
    <property type="component" value="Unassembled WGS sequence"/>
</dbReference>
<name>A0A2G5SED6_9PELO</name>
<proteinExistence type="predicted"/>
<protein>
    <recommendedName>
        <fullName evidence="2">HTH CENPB-type domain-containing protein</fullName>
    </recommendedName>
</protein>
<dbReference type="EMBL" id="PDUG01000014">
    <property type="protein sequence ID" value="PIC13293.1"/>
    <property type="molecule type" value="Genomic_DNA"/>
</dbReference>
<accession>A0A2G5SED6</accession>
<gene>
    <name evidence="3" type="ORF">B9Z55_027916</name>
</gene>
<evidence type="ECO:0000256" key="1">
    <source>
        <dbReference type="ARBA" id="ARBA00023125"/>
    </source>
</evidence>
<dbReference type="Pfam" id="PF04236">
    <property type="entry name" value="Transp_Tc5_C"/>
    <property type="match status" value="1"/>
</dbReference>
<evidence type="ECO:0000259" key="2">
    <source>
        <dbReference type="SMART" id="SM00674"/>
    </source>
</evidence>
<dbReference type="PANTHER" id="PTHR32525:SF0">
    <property type="entry name" value="DOMAIN OF UNKNOWN FUNCTION WSN DOMAIN-CONTAINING PROTEIN-RELATED"/>
    <property type="match status" value="1"/>
</dbReference>
<dbReference type="AlphaFoldDB" id="A0A2G5SED6"/>
<dbReference type="InterPro" id="IPR007350">
    <property type="entry name" value="Transposase_Tc5_C"/>
</dbReference>
<organism evidence="3 4">
    <name type="scientific">Caenorhabditis nigoni</name>
    <dbReference type="NCBI Taxonomy" id="1611254"/>
    <lineage>
        <taxon>Eukaryota</taxon>
        <taxon>Metazoa</taxon>
        <taxon>Ecdysozoa</taxon>
        <taxon>Nematoda</taxon>
        <taxon>Chromadorea</taxon>
        <taxon>Rhabditida</taxon>
        <taxon>Rhabditina</taxon>
        <taxon>Rhabditomorpha</taxon>
        <taxon>Rhabditoidea</taxon>
        <taxon>Rhabditidae</taxon>
        <taxon>Peloderinae</taxon>
        <taxon>Caenorhabditis</taxon>
    </lineage>
</organism>
<dbReference type="Pfam" id="PF03184">
    <property type="entry name" value="DDE_1"/>
    <property type="match status" value="1"/>
</dbReference>
<keyword evidence="4" id="KW-1185">Reference proteome</keyword>
<dbReference type="GO" id="GO:0003677">
    <property type="term" value="F:DNA binding"/>
    <property type="evidence" value="ECO:0007669"/>
    <property type="project" value="UniProtKB-KW"/>
</dbReference>
<reference evidence="4" key="1">
    <citation type="submission" date="2017-10" db="EMBL/GenBank/DDBJ databases">
        <title>Rapid genome shrinkage in a self-fertile nematode reveals novel sperm competition proteins.</title>
        <authorList>
            <person name="Yin D."/>
            <person name="Schwarz E.M."/>
            <person name="Thomas C.G."/>
            <person name="Felde R.L."/>
            <person name="Korf I.F."/>
            <person name="Cutter A.D."/>
            <person name="Schartner C.M."/>
            <person name="Ralston E.J."/>
            <person name="Meyer B.J."/>
            <person name="Haag E.S."/>
        </authorList>
    </citation>
    <scope>NUCLEOTIDE SEQUENCE [LARGE SCALE GENOMIC DNA]</scope>
    <source>
        <strain evidence="4">JU1422</strain>
    </source>
</reference>
<dbReference type="OrthoDB" id="5838940at2759"/>
<sequence>MTTFRRVLEYILDTNDNNPKRPPMSEEDLKLAAHLIDMGESINKGDYEISSEEHISHFEEELQDKTWTPEDEHFHNIKVCPDVVNLPGAPNMVQFSLGEYVELSKVMEAVEYYGKRTGFHNNGSMIRPNLRTMQHKYRFIKESHHLQKLREYESNHSTKTNRLNNLQFISLELQKKVGELIENGKILHDSVLRFLISEIIKKNNIQIENFVGSDSWLNGWKRRFGISSRKITKFVSQVRHKNRDQIERDSKEFVSSTNQILPLYHPSNVYNADQSGFQLEMSTARTLTFTGSRHVHCTVQNVSSTTHSYTVLPLISASGKLHPKIFVTLKEKNGTFPKCGHFTAPNLVVTCHTSHIMTKELMKTFFREVVIEKSMPKNALLIIDSWSSWKDTDAIDSVTPRANKIKILTIPAGCTGHVQPCDVGIFGAFKKVVKTITNYSQLTNEDYKMHSRDETLKLISLVWWQLCSPKLESWAQYAWFAAGYNVPRPPRFETPAQLLFPCDVAKDCAIQQCPNIAFMKCIYCNNHLCFEDFIIQHHKCC</sequence>
<evidence type="ECO:0000313" key="3">
    <source>
        <dbReference type="EMBL" id="PIC13293.1"/>
    </source>
</evidence>
<dbReference type="SMART" id="SM00674">
    <property type="entry name" value="CENPB"/>
    <property type="match status" value="1"/>
</dbReference>
<keyword evidence="1" id="KW-0238">DNA-binding</keyword>
<feature type="domain" description="HTH CENPB-type" evidence="2">
    <location>
        <begin position="163"/>
        <end position="230"/>
    </location>
</feature>
<comment type="caution">
    <text evidence="3">The sequence shown here is derived from an EMBL/GenBank/DDBJ whole genome shotgun (WGS) entry which is preliminary data.</text>
</comment>
<dbReference type="STRING" id="1611254.A0A2G5SED6"/>
<dbReference type="InterPro" id="IPR006600">
    <property type="entry name" value="HTH_CenpB_DNA-bd_dom"/>
</dbReference>
<dbReference type="PANTHER" id="PTHR32525">
    <property type="entry name" value="PROTEIN-TYROSINE-PHOSPHATASE"/>
    <property type="match status" value="1"/>
</dbReference>
<evidence type="ECO:0000313" key="4">
    <source>
        <dbReference type="Proteomes" id="UP000230233"/>
    </source>
</evidence>
<dbReference type="InterPro" id="IPR004875">
    <property type="entry name" value="DDE_SF_endonuclease_dom"/>
</dbReference>